<dbReference type="GO" id="GO:0003796">
    <property type="term" value="F:lysozyme activity"/>
    <property type="evidence" value="ECO:0007669"/>
    <property type="project" value="UniProtKB-EC"/>
</dbReference>
<comment type="catalytic activity">
    <reaction evidence="4">
        <text>Hydrolysis of (1-&gt;4)-beta-linkages between N-acetylmuramic acid and N-acetyl-D-glucosamine residues in a peptidoglycan and between N-acetyl-D-glucosamine residues in chitodextrins.</text>
        <dbReference type="EC" id="3.2.1.17"/>
    </reaction>
</comment>
<evidence type="ECO:0000256" key="2">
    <source>
        <dbReference type="ARBA" id="ARBA00022638"/>
    </source>
</evidence>
<keyword evidence="1 4" id="KW-0929">Antimicrobial</keyword>
<evidence type="ECO:0000256" key="1">
    <source>
        <dbReference type="ARBA" id="ARBA00022529"/>
    </source>
</evidence>
<proteinExistence type="inferred from homology"/>
<evidence type="ECO:0000313" key="7">
    <source>
        <dbReference type="Proteomes" id="UP000036771"/>
    </source>
</evidence>
<dbReference type="PANTHER" id="PTHR38107:SF3">
    <property type="entry name" value="LYSOZYME RRRD-RELATED"/>
    <property type="match status" value="1"/>
</dbReference>
<dbReference type="InterPro" id="IPR023346">
    <property type="entry name" value="Lysozyme-like_dom_sf"/>
</dbReference>
<dbReference type="InterPro" id="IPR033907">
    <property type="entry name" value="Endolysin_autolysin"/>
</dbReference>
<dbReference type="PANTHER" id="PTHR38107">
    <property type="match status" value="1"/>
</dbReference>
<dbReference type="Gene3D" id="1.10.530.40">
    <property type="match status" value="1"/>
</dbReference>
<dbReference type="AlphaFoldDB" id="A0A0K8MB38"/>
<dbReference type="GO" id="GO:0009253">
    <property type="term" value="P:peptidoglycan catabolic process"/>
    <property type="evidence" value="ECO:0007669"/>
    <property type="project" value="InterPro"/>
</dbReference>
<accession>A0A0K8MB38</accession>
<dbReference type="InterPro" id="IPR023347">
    <property type="entry name" value="Lysozyme_dom_sf"/>
</dbReference>
<sequence length="183" mass="21112">MIKSFEGFSSRVYADSGGVKTIGYGHALLPTENLKTITQEQALKLLNEDIKRFEVYLNRYIDFSVTQNQHDALVSFAYNVGIDHFINSCVYVYLKLRNFKNALFWWVKWAHDTQGQRLPGLVTRRQKEIELFNTPDALPAEQDIPLNQENQIKSQEENKHPNPPTSHPLPNPLFIWADPPDVT</sequence>
<evidence type="ECO:0000256" key="5">
    <source>
        <dbReference type="SAM" id="MobiDB-lite"/>
    </source>
</evidence>
<gene>
    <name evidence="6" type="primary">rrrD</name>
    <name evidence="6" type="ORF">Cva_00308</name>
</gene>
<dbReference type="InterPro" id="IPR051018">
    <property type="entry name" value="Bacteriophage_GH24"/>
</dbReference>
<feature type="region of interest" description="Disordered" evidence="5">
    <location>
        <begin position="140"/>
        <end position="183"/>
    </location>
</feature>
<evidence type="ECO:0000256" key="4">
    <source>
        <dbReference type="RuleBase" id="RU003788"/>
    </source>
</evidence>
<organism evidence="6 7">
    <name type="scientific">Caedimonas varicaedens</name>
    <dbReference type="NCBI Taxonomy" id="1629334"/>
    <lineage>
        <taxon>Bacteria</taxon>
        <taxon>Pseudomonadati</taxon>
        <taxon>Pseudomonadota</taxon>
        <taxon>Alphaproteobacteria</taxon>
        <taxon>Holosporales</taxon>
        <taxon>Caedimonadaceae</taxon>
        <taxon>Caedimonas</taxon>
    </lineage>
</organism>
<keyword evidence="2 4" id="KW-0081">Bacteriolytic enzyme</keyword>
<reference evidence="6 7" key="1">
    <citation type="submission" date="2015-03" db="EMBL/GenBank/DDBJ databases">
        <title>Caedibacter varicaedens, whole genome shotgun sequence.</title>
        <authorList>
            <person name="Suzuki H."/>
            <person name="Dapper A.L."/>
            <person name="Gibson A.K."/>
            <person name="Jackson C."/>
            <person name="Lee H."/>
            <person name="Pejaver V.R."/>
            <person name="Doak T."/>
            <person name="Lynch M."/>
        </authorList>
    </citation>
    <scope>NUCLEOTIDE SEQUENCE [LARGE SCALE GENOMIC DNA]</scope>
</reference>
<evidence type="ECO:0000313" key="6">
    <source>
        <dbReference type="EMBL" id="GAO97672.1"/>
    </source>
</evidence>
<dbReference type="GO" id="GO:0031640">
    <property type="term" value="P:killing of cells of another organism"/>
    <property type="evidence" value="ECO:0007669"/>
    <property type="project" value="UniProtKB-KW"/>
</dbReference>
<dbReference type="Proteomes" id="UP000036771">
    <property type="component" value="Unassembled WGS sequence"/>
</dbReference>
<dbReference type="Pfam" id="PF00959">
    <property type="entry name" value="Phage_lysozyme"/>
    <property type="match status" value="1"/>
</dbReference>
<dbReference type="InterPro" id="IPR002196">
    <property type="entry name" value="Glyco_hydro_24"/>
</dbReference>
<dbReference type="STRING" id="1629334.Cva_00308"/>
<comment type="caution">
    <text evidence="6">The sequence shown here is derived from an EMBL/GenBank/DDBJ whole genome shotgun (WGS) entry which is preliminary data.</text>
</comment>
<keyword evidence="4" id="KW-0326">Glycosidase</keyword>
<name>A0A0K8MB38_9PROT</name>
<dbReference type="GO" id="GO:0042742">
    <property type="term" value="P:defense response to bacterium"/>
    <property type="evidence" value="ECO:0007669"/>
    <property type="project" value="UniProtKB-KW"/>
</dbReference>
<dbReference type="EC" id="3.2.1.17" evidence="4"/>
<protein>
    <recommendedName>
        <fullName evidence="4">Lysozyme</fullName>
        <ecNumber evidence="4">3.2.1.17</ecNumber>
    </recommendedName>
</protein>
<evidence type="ECO:0000256" key="3">
    <source>
        <dbReference type="ARBA" id="ARBA00023200"/>
    </source>
</evidence>
<keyword evidence="4" id="KW-0378">Hydrolase</keyword>
<dbReference type="EMBL" id="BBVC01000014">
    <property type="protein sequence ID" value="GAO97672.1"/>
    <property type="molecule type" value="Genomic_DNA"/>
</dbReference>
<dbReference type="SUPFAM" id="SSF53955">
    <property type="entry name" value="Lysozyme-like"/>
    <property type="match status" value="1"/>
</dbReference>
<comment type="similarity">
    <text evidence="4">Belongs to the glycosyl hydrolase 24 family.</text>
</comment>
<keyword evidence="3" id="KW-1035">Host cytoplasm</keyword>
<keyword evidence="7" id="KW-1185">Reference proteome</keyword>
<dbReference type="GO" id="GO:0016998">
    <property type="term" value="P:cell wall macromolecule catabolic process"/>
    <property type="evidence" value="ECO:0007669"/>
    <property type="project" value="InterPro"/>
</dbReference>
<dbReference type="CDD" id="cd00737">
    <property type="entry name" value="lyz_endolysin_autolysin"/>
    <property type="match status" value="1"/>
</dbReference>
<feature type="compositionally biased region" description="Pro residues" evidence="5">
    <location>
        <begin position="161"/>
        <end position="171"/>
    </location>
</feature>